<sequence length="138" mass="15755">TDFDSWDVCDQVCANLFDRMPIAFEKASEWSKKSAEFEKRAGFALMAALAWHNKEAEDKKFIPFFPLIKQGSTDERNFVKKAVNWALRQIGKRNKNLNKAAIAAAKEIQKIDSKPAKWIAADALRELQSPSVQKRLQN</sequence>
<dbReference type="Gene3D" id="1.25.10.90">
    <property type="match status" value="1"/>
</dbReference>
<proteinExistence type="predicted"/>
<dbReference type="EMBL" id="BARS01028648">
    <property type="protein sequence ID" value="GAG10937.1"/>
    <property type="molecule type" value="Genomic_DNA"/>
</dbReference>
<dbReference type="PANTHER" id="PTHR41291">
    <property type="entry name" value="DNA ALKYLATION REPAIR PROTEIN"/>
    <property type="match status" value="1"/>
</dbReference>
<gene>
    <name evidence="1" type="ORF">S01H1_44880</name>
</gene>
<dbReference type="InterPro" id="IPR016024">
    <property type="entry name" value="ARM-type_fold"/>
</dbReference>
<organism evidence="1">
    <name type="scientific">marine sediment metagenome</name>
    <dbReference type="NCBI Taxonomy" id="412755"/>
    <lineage>
        <taxon>unclassified sequences</taxon>
        <taxon>metagenomes</taxon>
        <taxon>ecological metagenomes</taxon>
    </lineage>
</organism>
<name>X0VIB0_9ZZZZ</name>
<dbReference type="PANTHER" id="PTHR41291:SF1">
    <property type="entry name" value="DNA ALKYLATION REPAIR PROTEIN"/>
    <property type="match status" value="1"/>
</dbReference>
<evidence type="ECO:0008006" key="2">
    <source>
        <dbReference type="Google" id="ProtNLM"/>
    </source>
</evidence>
<dbReference type="CDD" id="cd06561">
    <property type="entry name" value="AlkD_like"/>
    <property type="match status" value="1"/>
</dbReference>
<dbReference type="SUPFAM" id="SSF48371">
    <property type="entry name" value="ARM repeat"/>
    <property type="match status" value="1"/>
</dbReference>
<dbReference type="AlphaFoldDB" id="X0VIB0"/>
<protein>
    <recommendedName>
        <fullName evidence="2">DNA alkylation repair enzyme</fullName>
    </recommendedName>
</protein>
<dbReference type="InterPro" id="IPR014825">
    <property type="entry name" value="DNA_alkylation"/>
</dbReference>
<feature type="non-terminal residue" evidence="1">
    <location>
        <position position="1"/>
    </location>
</feature>
<comment type="caution">
    <text evidence="1">The sequence shown here is derived from an EMBL/GenBank/DDBJ whole genome shotgun (WGS) entry which is preliminary data.</text>
</comment>
<reference evidence="1" key="1">
    <citation type="journal article" date="2014" name="Front. Microbiol.">
        <title>High frequency of phylogenetically diverse reductive dehalogenase-homologous genes in deep subseafloor sedimentary metagenomes.</title>
        <authorList>
            <person name="Kawai M."/>
            <person name="Futagami T."/>
            <person name="Toyoda A."/>
            <person name="Takaki Y."/>
            <person name="Nishi S."/>
            <person name="Hori S."/>
            <person name="Arai W."/>
            <person name="Tsubouchi T."/>
            <person name="Morono Y."/>
            <person name="Uchiyama I."/>
            <person name="Ito T."/>
            <person name="Fujiyama A."/>
            <person name="Inagaki F."/>
            <person name="Takami H."/>
        </authorList>
    </citation>
    <scope>NUCLEOTIDE SEQUENCE</scope>
    <source>
        <strain evidence="1">Expedition CK06-06</strain>
    </source>
</reference>
<dbReference type="Pfam" id="PF08713">
    <property type="entry name" value="DNA_alkylation"/>
    <property type="match status" value="1"/>
</dbReference>
<accession>X0VIB0</accession>
<evidence type="ECO:0000313" key="1">
    <source>
        <dbReference type="EMBL" id="GAG10937.1"/>
    </source>
</evidence>